<dbReference type="InterPro" id="IPR002528">
    <property type="entry name" value="MATE_fam"/>
</dbReference>
<evidence type="ECO:0000256" key="2">
    <source>
        <dbReference type="SAM" id="Phobius"/>
    </source>
</evidence>
<feature type="transmembrane region" description="Helical" evidence="2">
    <location>
        <begin position="167"/>
        <end position="186"/>
    </location>
</feature>
<dbReference type="Pfam" id="PF01554">
    <property type="entry name" value="MatE"/>
    <property type="match status" value="1"/>
</dbReference>
<dbReference type="KEGG" id="mmil:sm9_1106"/>
<dbReference type="RefSeq" id="WP_058739175.1">
    <property type="nucleotide sequence ID" value="NZ_CP011266.1"/>
</dbReference>
<feature type="transmembrane region" description="Helical" evidence="2">
    <location>
        <begin position="21"/>
        <end position="43"/>
    </location>
</feature>
<accession>A0A0U3EJY9</accession>
<feature type="transmembrane region" description="Helical" evidence="2">
    <location>
        <begin position="357"/>
        <end position="377"/>
    </location>
</feature>
<feature type="transmembrane region" description="Helical" evidence="2">
    <location>
        <begin position="248"/>
        <end position="273"/>
    </location>
</feature>
<dbReference type="GO" id="GO:0042910">
    <property type="term" value="F:xenobiotic transmembrane transporter activity"/>
    <property type="evidence" value="ECO:0007669"/>
    <property type="project" value="InterPro"/>
</dbReference>
<protein>
    <submittedName>
        <fullName evidence="3">MatE efflux family protein</fullName>
    </submittedName>
</protein>
<keyword evidence="2" id="KW-0472">Membrane</keyword>
<keyword evidence="4" id="KW-1185">Reference proteome</keyword>
<name>A0A0U3EJY9_9EURY</name>
<feature type="transmembrane region" description="Helical" evidence="2">
    <location>
        <begin position="279"/>
        <end position="302"/>
    </location>
</feature>
<feature type="transmembrane region" description="Helical" evidence="2">
    <location>
        <begin position="133"/>
        <end position="155"/>
    </location>
</feature>
<proteinExistence type="predicted"/>
<dbReference type="PANTHER" id="PTHR43298:SF2">
    <property type="entry name" value="FMN_FAD EXPORTER YEEO-RELATED"/>
    <property type="match status" value="1"/>
</dbReference>
<dbReference type="OrthoDB" id="214119at2157"/>
<feature type="transmembrane region" description="Helical" evidence="2">
    <location>
        <begin position="323"/>
        <end position="345"/>
    </location>
</feature>
<keyword evidence="1" id="KW-0813">Transport</keyword>
<feature type="transmembrane region" description="Helical" evidence="2">
    <location>
        <begin position="415"/>
        <end position="433"/>
    </location>
</feature>
<dbReference type="InterPro" id="IPR050222">
    <property type="entry name" value="MATE_MdtK"/>
</dbReference>
<dbReference type="PATRIC" id="fig|230361.4.peg.1140"/>
<dbReference type="PANTHER" id="PTHR43298">
    <property type="entry name" value="MULTIDRUG RESISTANCE PROTEIN NORM-RELATED"/>
    <property type="match status" value="1"/>
</dbReference>
<evidence type="ECO:0000256" key="1">
    <source>
        <dbReference type="ARBA" id="ARBA00022448"/>
    </source>
</evidence>
<feature type="transmembrane region" description="Helical" evidence="2">
    <location>
        <begin position="192"/>
        <end position="213"/>
    </location>
</feature>
<dbReference type="GeneID" id="26736071"/>
<dbReference type="GO" id="GO:0005886">
    <property type="term" value="C:plasma membrane"/>
    <property type="evidence" value="ECO:0007669"/>
    <property type="project" value="TreeGrafter"/>
</dbReference>
<feature type="transmembrane region" description="Helical" evidence="2">
    <location>
        <begin position="389"/>
        <end position="409"/>
    </location>
</feature>
<keyword evidence="2" id="KW-0812">Transmembrane</keyword>
<reference evidence="3 4" key="1">
    <citation type="submission" date="2015-04" db="EMBL/GenBank/DDBJ databases">
        <title>The complete genome sequence of the rumen methanogen Methanobrevibacter millerae SM9.</title>
        <authorList>
            <person name="Leahy S.C."/>
            <person name="Kelly W.J."/>
            <person name="Pacheco D.M."/>
            <person name="Li D."/>
            <person name="Altermann E."/>
            <person name="Attwood G.T."/>
        </authorList>
    </citation>
    <scope>NUCLEOTIDE SEQUENCE [LARGE SCALE GENOMIC DNA]</scope>
    <source>
        <strain evidence="3 4">SM9</strain>
    </source>
</reference>
<keyword evidence="2" id="KW-1133">Transmembrane helix</keyword>
<evidence type="ECO:0000313" key="4">
    <source>
        <dbReference type="Proteomes" id="UP000067738"/>
    </source>
</evidence>
<sequence>MNYARNYNLLNSKFKELLFPTLLTSIAGNFAMLIDAFFISLFMGSTFLSVVQTMEPFVCFINTVYWLIGFGGSILCNLAKAEFDKKKSNELFSVSIIGILLISIIITILSFIFQDMIIQFLCHSPNMKQYFAQYFNLYLVGIVFECYKIVLAYFIRNDDFVQLQFQTFMLSNIVNITFDIVFMKILNYGIGGAALATSLGSIVGAIYISVYFFKSSRTLKIIKVKSSKIFGYLVDICRTGFSSASITLYIMLKFLVLNAIIAGILGEIGLVALNMCYNATFLVEIFILGTTQSILPITTVYYKEKDYSGVDYVIKKSVKLVMGFGIFFNALLCIFPQIVLFIFNMHNPEHVPIAMNAIRIVSFSFLSFAINYLYIFYAQSIENDRLANMISLLQGLVFPVVFATVLSHIWGSNGFWFALVLSELATVAVTFIYSRWIVRKSNGEYTGFFLNRKNAEGEVFEFTIEGNIEDAVNISKEVQEFFSGNELSALIGMAVEDMIIHILESNDKVDLIDSVIRNDEDSILISIKYSGKAINLLAEDNPESNISILKKLSDNIDYSEILGLNNVVITIKK</sequence>
<feature type="transmembrane region" description="Helical" evidence="2">
    <location>
        <begin position="63"/>
        <end position="79"/>
    </location>
</feature>
<gene>
    <name evidence="3" type="ORF">sm9_1106</name>
</gene>
<dbReference type="GO" id="GO:0015297">
    <property type="term" value="F:antiporter activity"/>
    <property type="evidence" value="ECO:0007669"/>
    <property type="project" value="InterPro"/>
</dbReference>
<dbReference type="Proteomes" id="UP000067738">
    <property type="component" value="Chromosome"/>
</dbReference>
<evidence type="ECO:0000313" key="3">
    <source>
        <dbReference type="EMBL" id="ALT68893.1"/>
    </source>
</evidence>
<feature type="transmembrane region" description="Helical" evidence="2">
    <location>
        <begin position="91"/>
        <end position="113"/>
    </location>
</feature>
<dbReference type="EMBL" id="CP011266">
    <property type="protein sequence ID" value="ALT68893.1"/>
    <property type="molecule type" value="Genomic_DNA"/>
</dbReference>
<organism evidence="3 4">
    <name type="scientific">Methanobrevibacter millerae</name>
    <dbReference type="NCBI Taxonomy" id="230361"/>
    <lineage>
        <taxon>Archaea</taxon>
        <taxon>Methanobacteriati</taxon>
        <taxon>Methanobacteriota</taxon>
        <taxon>Methanomada group</taxon>
        <taxon>Methanobacteria</taxon>
        <taxon>Methanobacteriales</taxon>
        <taxon>Methanobacteriaceae</taxon>
        <taxon>Methanobrevibacter</taxon>
    </lineage>
</organism>
<dbReference type="AlphaFoldDB" id="A0A0U3EJY9"/>